<reference evidence="2" key="1">
    <citation type="submission" date="2018-06" db="EMBL/GenBank/DDBJ databases">
        <authorList>
            <person name="Zhirakovskaya E."/>
        </authorList>
    </citation>
    <scope>NUCLEOTIDE SEQUENCE</scope>
</reference>
<proteinExistence type="predicted"/>
<dbReference type="Pfam" id="PF01832">
    <property type="entry name" value="Glucosaminidase"/>
    <property type="match status" value="1"/>
</dbReference>
<dbReference type="AlphaFoldDB" id="A0A3B0V3E9"/>
<dbReference type="InterPro" id="IPR002901">
    <property type="entry name" value="MGlyc_endo_b_GlcNAc-like_dom"/>
</dbReference>
<organism evidence="2">
    <name type="scientific">hydrothermal vent metagenome</name>
    <dbReference type="NCBI Taxonomy" id="652676"/>
    <lineage>
        <taxon>unclassified sequences</taxon>
        <taxon>metagenomes</taxon>
        <taxon>ecological metagenomes</taxon>
    </lineage>
</organism>
<dbReference type="GO" id="GO:0004040">
    <property type="term" value="F:amidase activity"/>
    <property type="evidence" value="ECO:0007669"/>
    <property type="project" value="InterPro"/>
</dbReference>
<dbReference type="InterPro" id="IPR053195">
    <property type="entry name" value="Bax-like"/>
</dbReference>
<name>A0A3B0V3E9_9ZZZZ</name>
<dbReference type="SMART" id="SM00047">
    <property type="entry name" value="LYZ2"/>
    <property type="match status" value="1"/>
</dbReference>
<evidence type="ECO:0000313" key="2">
    <source>
        <dbReference type="EMBL" id="VAW37511.1"/>
    </source>
</evidence>
<dbReference type="PANTHER" id="PTHR40572">
    <property type="entry name" value="PROTEIN BAX"/>
    <property type="match status" value="1"/>
</dbReference>
<protein>
    <recommendedName>
        <fullName evidence="1">Mannosyl-glycoprotein endo-beta-N-acetylglucosamidase-like domain-containing protein</fullName>
    </recommendedName>
</protein>
<dbReference type="Gene3D" id="1.10.530.10">
    <property type="match status" value="1"/>
</dbReference>
<feature type="domain" description="Mannosyl-glycoprotein endo-beta-N-acetylglucosamidase-like" evidence="1">
    <location>
        <begin position="102"/>
        <end position="256"/>
    </location>
</feature>
<gene>
    <name evidence="2" type="ORF">MNBD_DELTA03-1767</name>
</gene>
<accession>A0A3B0V3E9</accession>
<sequence>MGRRIYAMNVNSSRELIARLHEFNLWGKVQEDVPSVIIEHFPADLALVDLSRKKKAFVRALLPVVMVVREEVMLERQRLLTIINELGGPRGLTFYPGRQEWQTAIAREQALFINELCRKYRTEDAEELLNRVNVLPVSLMLAQGAIESSWGSSRFANQANNLFGMWTWGKKGLVPARRAANQNHKIAIYDSVLDSVRAYMLTINRVGAYADLRRIRRHSMDAAAVAEGLLNYSARKGFYVTSLQSLIKNNNLESYDNCRLVDAG</sequence>
<dbReference type="EMBL" id="UOEX01000213">
    <property type="protein sequence ID" value="VAW37511.1"/>
    <property type="molecule type" value="Genomic_DNA"/>
</dbReference>
<evidence type="ECO:0000259" key="1">
    <source>
        <dbReference type="SMART" id="SM00047"/>
    </source>
</evidence>
<dbReference type="PANTHER" id="PTHR40572:SF1">
    <property type="entry name" value="PROTEIN BAX"/>
    <property type="match status" value="1"/>
</dbReference>